<accession>A0A1A8T2W4</accession>
<dbReference type="AlphaFoldDB" id="A0A1A8T2W4"/>
<dbReference type="EMBL" id="FLOB01000001">
    <property type="protein sequence ID" value="SBS25687.1"/>
    <property type="molecule type" value="Genomic_DNA"/>
</dbReference>
<dbReference type="Gene3D" id="3.10.180.10">
    <property type="entry name" value="2,3-Dihydroxybiphenyl 1,2-Dioxygenase, domain 1"/>
    <property type="match status" value="1"/>
</dbReference>
<gene>
    <name evidence="2" type="ORF">MSP8886_00354</name>
</gene>
<dbReference type="STRING" id="1792290.MSP8886_00354"/>
<dbReference type="Pfam" id="PF00903">
    <property type="entry name" value="Glyoxalase"/>
    <property type="match status" value="1"/>
</dbReference>
<protein>
    <submittedName>
        <fullName evidence="2">Glyoxalase-like domain protein</fullName>
    </submittedName>
</protein>
<evidence type="ECO:0000313" key="3">
    <source>
        <dbReference type="Proteomes" id="UP000092544"/>
    </source>
</evidence>
<dbReference type="InterPro" id="IPR037523">
    <property type="entry name" value="VOC_core"/>
</dbReference>
<keyword evidence="3" id="KW-1185">Reference proteome</keyword>
<evidence type="ECO:0000259" key="1">
    <source>
        <dbReference type="PROSITE" id="PS51819"/>
    </source>
</evidence>
<proteinExistence type="predicted"/>
<evidence type="ECO:0000313" key="2">
    <source>
        <dbReference type="EMBL" id="SBS25687.1"/>
    </source>
</evidence>
<feature type="domain" description="VOC" evidence="1">
    <location>
        <begin position="2"/>
        <end position="121"/>
    </location>
</feature>
<organism evidence="2 3">
    <name type="scientific">Marinomonas spartinae</name>
    <dbReference type="NCBI Taxonomy" id="1792290"/>
    <lineage>
        <taxon>Bacteria</taxon>
        <taxon>Pseudomonadati</taxon>
        <taxon>Pseudomonadota</taxon>
        <taxon>Gammaproteobacteria</taxon>
        <taxon>Oceanospirillales</taxon>
        <taxon>Oceanospirillaceae</taxon>
        <taxon>Marinomonas</taxon>
    </lineage>
</organism>
<name>A0A1A8T2W4_9GAMM</name>
<dbReference type="SUPFAM" id="SSF54593">
    <property type="entry name" value="Glyoxalase/Bleomycin resistance protein/Dihydroxybiphenyl dioxygenase"/>
    <property type="match status" value="1"/>
</dbReference>
<dbReference type="InterPro" id="IPR004360">
    <property type="entry name" value="Glyas_Fos-R_dOase_dom"/>
</dbReference>
<dbReference type="PROSITE" id="PS51819">
    <property type="entry name" value="VOC"/>
    <property type="match status" value="1"/>
</dbReference>
<reference evidence="2 3" key="1">
    <citation type="submission" date="2016-06" db="EMBL/GenBank/DDBJ databases">
        <authorList>
            <person name="Kjaerup R.B."/>
            <person name="Dalgaard T.S."/>
            <person name="Juul-Madsen H.R."/>
        </authorList>
    </citation>
    <scope>NUCLEOTIDE SEQUENCE [LARGE SCALE GENOMIC DNA]</scope>
    <source>
        <strain evidence="2 3">CECT 8886</strain>
    </source>
</reference>
<dbReference type="InterPro" id="IPR029068">
    <property type="entry name" value="Glyas_Bleomycin-R_OHBP_Dase"/>
</dbReference>
<dbReference type="RefSeq" id="WP_067012087.1">
    <property type="nucleotide sequence ID" value="NZ_FLOB01000001.1"/>
</dbReference>
<sequence>MELSNFSILYVDNVFRSVDFYRPLLEREPVEMSDGFALFVSDVGNKFGLWARSEVQPTVDASQGGAMEVAFMLSGVSALQAQYSKWQALGVNILQAPTEMDFGLTFTVTDLDGHRLRVFCYEKTE</sequence>
<dbReference type="PIRSF" id="PIRSF039020">
    <property type="entry name" value="EhpR"/>
    <property type="match status" value="1"/>
</dbReference>
<dbReference type="Proteomes" id="UP000092544">
    <property type="component" value="Unassembled WGS sequence"/>
</dbReference>
<dbReference type="OrthoDB" id="9806945at2"/>
<dbReference type="InterPro" id="IPR026275">
    <property type="entry name" value="Glyoxalase/dOase/EhpR"/>
</dbReference>